<evidence type="ECO:0000313" key="2">
    <source>
        <dbReference type="Proteomes" id="UP000199116"/>
    </source>
</evidence>
<reference evidence="2" key="1">
    <citation type="submission" date="2016-10" db="EMBL/GenBank/DDBJ databases">
        <authorList>
            <person name="Varghese N."/>
            <person name="Submissions S."/>
        </authorList>
    </citation>
    <scope>NUCLEOTIDE SEQUENCE [LARGE SCALE GENOMIC DNA]</scope>
    <source>
        <strain evidence="2">DSM 23515</strain>
    </source>
</reference>
<keyword evidence="2" id="KW-1185">Reference proteome</keyword>
<dbReference type="RefSeq" id="WP_093306561.1">
    <property type="nucleotide sequence ID" value="NZ_FOOH01000041.1"/>
</dbReference>
<protein>
    <submittedName>
        <fullName evidence="1">Uncharacterized protein</fullName>
    </submittedName>
</protein>
<dbReference type="Proteomes" id="UP000199116">
    <property type="component" value="Unassembled WGS sequence"/>
</dbReference>
<organism evidence="1 2">
    <name type="scientific">Salegentibacter agarivorans</name>
    <dbReference type="NCBI Taxonomy" id="345907"/>
    <lineage>
        <taxon>Bacteria</taxon>
        <taxon>Pseudomonadati</taxon>
        <taxon>Bacteroidota</taxon>
        <taxon>Flavobacteriia</taxon>
        <taxon>Flavobacteriales</taxon>
        <taxon>Flavobacteriaceae</taxon>
        <taxon>Salegentibacter</taxon>
    </lineage>
</organism>
<gene>
    <name evidence="1" type="ORF">SAMN04488033_1418</name>
</gene>
<dbReference type="AlphaFoldDB" id="A0A1I2Q5A4"/>
<proteinExistence type="predicted"/>
<evidence type="ECO:0000313" key="1">
    <source>
        <dbReference type="EMBL" id="SFG22549.1"/>
    </source>
</evidence>
<sequence length="346" mass="39669">MTEAEKELYATVLDSRVISRNLKALLQKYKDENRELIRISGSKSEKIENIFEAVEAGVIELSEVQALIKDSEEYGDQYIYLYTPIEGANLEQINDGESVANSLLPVGIRAQFPKIMQMPDQREWVDFRAPNRGKENSWLVKLYGKKTREVKEDEEFDRETGRRIVTYQRKEDRLVFIAEWDGKEELAVKISRTSFDSPTSLRSSKRGFEQLIAPAVNIPTKFTHFDLSNVINNVLEKWEDNKEIYNLLSAKFIDTLQGHATFSTYGEDELDLLSEQSRKEAINAYLKGDGRASNVVFKLLADGSGDKLSQDLTIILGRDEMNQVIIPSSISPQEYKYVRRKIAEFS</sequence>
<dbReference type="EMBL" id="FOOH01000041">
    <property type="protein sequence ID" value="SFG22549.1"/>
    <property type="molecule type" value="Genomic_DNA"/>
</dbReference>
<accession>A0A1I2Q5A4</accession>
<name>A0A1I2Q5A4_9FLAO</name>